<dbReference type="AlphaFoldDB" id="C4V358"/>
<dbReference type="InterPro" id="IPR010662">
    <property type="entry name" value="RBBP9/YdeN"/>
</dbReference>
<dbReference type="Proteomes" id="UP000005309">
    <property type="component" value="Unassembled WGS sequence"/>
</dbReference>
<keyword evidence="2" id="KW-1185">Reference proteome</keyword>
<protein>
    <submittedName>
        <fullName evidence="1">Uncharacterized protein</fullName>
    </submittedName>
</protein>
<dbReference type="SUPFAM" id="SSF53474">
    <property type="entry name" value="alpha/beta-Hydrolases"/>
    <property type="match status" value="1"/>
</dbReference>
<proteinExistence type="predicted"/>
<dbReference type="Pfam" id="PF06821">
    <property type="entry name" value="Ser_hydrolase"/>
    <property type="match status" value="1"/>
</dbReference>
<reference evidence="1 2" key="1">
    <citation type="submission" date="2009-04" db="EMBL/GenBank/DDBJ databases">
        <authorList>
            <person name="Qin X."/>
            <person name="Bachman B."/>
            <person name="Battles P."/>
            <person name="Bell A."/>
            <person name="Bess C."/>
            <person name="Bickham C."/>
            <person name="Chaboub L."/>
            <person name="Chen D."/>
            <person name="Coyle M."/>
            <person name="Deiros D.R."/>
            <person name="Dinh H."/>
            <person name="Forbes L."/>
            <person name="Fowler G."/>
            <person name="Francisco L."/>
            <person name="Fu Q."/>
            <person name="Gubbala S."/>
            <person name="Hale W."/>
            <person name="Han Y."/>
            <person name="Hemphill L."/>
            <person name="Highlander S.K."/>
            <person name="Hirani K."/>
            <person name="Hogues M."/>
            <person name="Jackson L."/>
            <person name="Jakkamsetti A."/>
            <person name="Javaid M."/>
            <person name="Jiang H."/>
            <person name="Korchina V."/>
            <person name="Kovar C."/>
            <person name="Lara F."/>
            <person name="Lee S."/>
            <person name="Mata R."/>
            <person name="Mathew T."/>
            <person name="Moen C."/>
            <person name="Morales K."/>
            <person name="Munidasa M."/>
            <person name="Nazareth L."/>
            <person name="Ngo R."/>
            <person name="Nguyen L."/>
            <person name="Okwuonu G."/>
            <person name="Ongeri F."/>
            <person name="Patil S."/>
            <person name="Petrosino J."/>
            <person name="Pham C."/>
            <person name="Pham P."/>
            <person name="Pu L.-L."/>
            <person name="Puazo M."/>
            <person name="Raj R."/>
            <person name="Reid J."/>
            <person name="Rouhana J."/>
            <person name="Saada N."/>
            <person name="Shang Y."/>
            <person name="Simmons D."/>
            <person name="Thornton R."/>
            <person name="Warren J."/>
            <person name="Weissenberger G."/>
            <person name="Zhang J."/>
            <person name="Zhang L."/>
            <person name="Zhou C."/>
            <person name="Zhu D."/>
            <person name="Muzny D."/>
            <person name="Worley K."/>
            <person name="Gibbs R."/>
        </authorList>
    </citation>
    <scope>NUCLEOTIDE SEQUENCE [LARGE SCALE GENOMIC DNA]</scope>
    <source>
        <strain evidence="1 2">ATCC 43531</strain>
    </source>
</reference>
<gene>
    <name evidence="1" type="ORF">HMPREF0908_0952</name>
</gene>
<evidence type="ECO:0000313" key="2">
    <source>
        <dbReference type="Proteomes" id="UP000005309"/>
    </source>
</evidence>
<sequence length="93" mass="10486">MLVSGFDQPIPDFSFLDEFTATIPNYKLLSRTIPNRAVVSAIDDPIVPHEFSRSFAERFDAVFYETKTGRHYLDADGVTTLPIAADVLSRMME</sequence>
<dbReference type="EMBL" id="ACLA01000013">
    <property type="protein sequence ID" value="EEQ48670.1"/>
    <property type="molecule type" value="Genomic_DNA"/>
</dbReference>
<name>C4V358_9FIRM</name>
<dbReference type="GO" id="GO:0016787">
    <property type="term" value="F:hydrolase activity"/>
    <property type="evidence" value="ECO:0007669"/>
    <property type="project" value="InterPro"/>
</dbReference>
<comment type="caution">
    <text evidence="1">The sequence shown here is derived from an EMBL/GenBank/DDBJ whole genome shotgun (WGS) entry which is preliminary data.</text>
</comment>
<organism evidence="1 2">
    <name type="scientific">Selenomonas flueggei ATCC 43531</name>
    <dbReference type="NCBI Taxonomy" id="638302"/>
    <lineage>
        <taxon>Bacteria</taxon>
        <taxon>Bacillati</taxon>
        <taxon>Bacillota</taxon>
        <taxon>Negativicutes</taxon>
        <taxon>Selenomonadales</taxon>
        <taxon>Selenomonadaceae</taxon>
        <taxon>Selenomonas</taxon>
    </lineage>
</organism>
<dbReference type="eggNOG" id="COG3545">
    <property type="taxonomic scope" value="Bacteria"/>
</dbReference>
<evidence type="ECO:0000313" key="1">
    <source>
        <dbReference type="EMBL" id="EEQ48670.1"/>
    </source>
</evidence>
<accession>C4V358</accession>
<dbReference type="InterPro" id="IPR029058">
    <property type="entry name" value="AB_hydrolase_fold"/>
</dbReference>
<dbReference type="HOGENOM" id="CLU_2397924_0_0_9"/>
<dbReference type="Gene3D" id="3.40.50.1820">
    <property type="entry name" value="alpha/beta hydrolase"/>
    <property type="match status" value="1"/>
</dbReference>